<proteinExistence type="predicted"/>
<dbReference type="EMBL" id="MN739412">
    <property type="protein sequence ID" value="QHT03519.1"/>
    <property type="molecule type" value="Genomic_DNA"/>
</dbReference>
<sequence>MDLLDDLSEEQVEFWLPPSRPPSILTCFEKYVDLPWPFREPKTDSLLDRAERVFKLLRRVGAGLSLHGKIWGASNVPTLVVWLDFPRETSESSLNCFSVICPYNSHEPIAFYGLVRPADEFDPQGKLFLVIRDAGSKQKGKYRWTQIKVTRLLTRVPQTAPESSHKKSKTDHDQE</sequence>
<evidence type="ECO:0000313" key="1">
    <source>
        <dbReference type="EMBL" id="QHT03519.1"/>
    </source>
</evidence>
<reference evidence="1" key="1">
    <citation type="journal article" date="2020" name="Nature">
        <title>Giant virus diversity and host interactions through global metagenomics.</title>
        <authorList>
            <person name="Schulz F."/>
            <person name="Roux S."/>
            <person name="Paez-Espino D."/>
            <person name="Jungbluth S."/>
            <person name="Walsh D.A."/>
            <person name="Denef V.J."/>
            <person name="McMahon K.D."/>
            <person name="Konstantinidis K.T."/>
            <person name="Eloe-Fadrosh E.A."/>
            <person name="Kyrpides N.C."/>
            <person name="Woyke T."/>
        </authorList>
    </citation>
    <scope>NUCLEOTIDE SEQUENCE</scope>
    <source>
        <strain evidence="1">GVMAG-M-3300021079-18</strain>
    </source>
</reference>
<organism evidence="1">
    <name type="scientific">viral metagenome</name>
    <dbReference type="NCBI Taxonomy" id="1070528"/>
    <lineage>
        <taxon>unclassified sequences</taxon>
        <taxon>metagenomes</taxon>
        <taxon>organismal metagenomes</taxon>
    </lineage>
</organism>
<dbReference type="AlphaFoldDB" id="A0A6C0CIM4"/>
<protein>
    <submittedName>
        <fullName evidence="1">Uncharacterized protein</fullName>
    </submittedName>
</protein>
<name>A0A6C0CIM4_9ZZZZ</name>
<accession>A0A6C0CIM4</accession>